<evidence type="ECO:0000256" key="1">
    <source>
        <dbReference type="SAM" id="Phobius"/>
    </source>
</evidence>
<dbReference type="Proteomes" id="UP000297597">
    <property type="component" value="Unassembled WGS sequence"/>
</dbReference>
<feature type="transmembrane region" description="Helical" evidence="1">
    <location>
        <begin position="61"/>
        <end position="79"/>
    </location>
</feature>
<gene>
    <name evidence="2" type="ORF">Pmgp_01365</name>
</gene>
<dbReference type="OrthoDB" id="1679483at2"/>
<evidence type="ECO:0000313" key="2">
    <source>
        <dbReference type="EMBL" id="TEB11787.1"/>
    </source>
</evidence>
<dbReference type="RefSeq" id="WP_134213230.1">
    <property type="nucleotide sequence ID" value="NZ_QFFZ01000011.1"/>
</dbReference>
<comment type="caution">
    <text evidence="2">The sequence shown here is derived from an EMBL/GenBank/DDBJ whole genome shotgun (WGS) entry which is preliminary data.</text>
</comment>
<dbReference type="InterPro" id="IPR048147">
    <property type="entry name" value="CBO0543-like"/>
</dbReference>
<reference evidence="2 3" key="1">
    <citation type="journal article" date="2018" name="Environ. Microbiol.">
        <title>Novel energy conservation strategies and behaviour of Pelotomaculum schinkii driving syntrophic propionate catabolism.</title>
        <authorList>
            <person name="Hidalgo-Ahumada C.A.P."/>
            <person name="Nobu M.K."/>
            <person name="Narihiro T."/>
            <person name="Tamaki H."/>
            <person name="Liu W.T."/>
            <person name="Kamagata Y."/>
            <person name="Stams A.J.M."/>
            <person name="Imachi H."/>
            <person name="Sousa D.Z."/>
        </authorList>
    </citation>
    <scope>NUCLEOTIDE SEQUENCE [LARGE SCALE GENOMIC DNA]</scope>
    <source>
        <strain evidence="2 3">MGP</strain>
    </source>
</reference>
<dbReference type="AlphaFoldDB" id="A0A4Y7RU53"/>
<keyword evidence="1" id="KW-1133">Transmembrane helix</keyword>
<dbReference type="EMBL" id="QFFZ01000011">
    <property type="protein sequence ID" value="TEB11787.1"/>
    <property type="molecule type" value="Genomic_DNA"/>
</dbReference>
<feature type="transmembrane region" description="Helical" evidence="1">
    <location>
        <begin position="124"/>
        <end position="151"/>
    </location>
</feature>
<sequence>MDTNSCFEQIQELQSKSIEMQIYSWTHNEIFSFQWWLLMVIFIVPWLIWWKYVDRKRLKEILLYGFFVLTVVTIIDEVGCQLNLWEYPFDIEPLFPRLIPVNFTALPIIFMFIYQYFSEWKPFIIASVLVSAVLSFIGENILEWVGIYVLFKWENYYSLPIYVIIGVSLKWLLEIVLKKEEDAHKNH</sequence>
<accession>A0A4Y7RU53</accession>
<feature type="transmembrane region" description="Helical" evidence="1">
    <location>
        <begin position="30"/>
        <end position="49"/>
    </location>
</feature>
<feature type="transmembrane region" description="Helical" evidence="1">
    <location>
        <begin position="157"/>
        <end position="177"/>
    </location>
</feature>
<protein>
    <submittedName>
        <fullName evidence="2">Uncharacterized protein</fullName>
    </submittedName>
</protein>
<proteinExistence type="predicted"/>
<evidence type="ECO:0000313" key="3">
    <source>
        <dbReference type="Proteomes" id="UP000297597"/>
    </source>
</evidence>
<name>A0A4Y7RU53_9FIRM</name>
<organism evidence="2 3">
    <name type="scientific">Pelotomaculum propionicicum</name>
    <dbReference type="NCBI Taxonomy" id="258475"/>
    <lineage>
        <taxon>Bacteria</taxon>
        <taxon>Bacillati</taxon>
        <taxon>Bacillota</taxon>
        <taxon>Clostridia</taxon>
        <taxon>Eubacteriales</taxon>
        <taxon>Desulfotomaculaceae</taxon>
        <taxon>Pelotomaculum</taxon>
    </lineage>
</organism>
<keyword evidence="1" id="KW-0472">Membrane</keyword>
<feature type="transmembrane region" description="Helical" evidence="1">
    <location>
        <begin position="99"/>
        <end position="117"/>
    </location>
</feature>
<keyword evidence="1" id="KW-0812">Transmembrane</keyword>
<keyword evidence="3" id="KW-1185">Reference proteome</keyword>
<dbReference type="NCBIfam" id="NF041644">
    <property type="entry name" value="CBO0543_fam"/>
    <property type="match status" value="1"/>
</dbReference>